<accession>A0AA48I3M7</accession>
<name>A0AA48I3M7_9TREE</name>
<feature type="compositionally biased region" description="Basic residues" evidence="1">
    <location>
        <begin position="1"/>
        <end position="12"/>
    </location>
</feature>
<dbReference type="Proteomes" id="UP001233271">
    <property type="component" value="Chromosome 2"/>
</dbReference>
<keyword evidence="3" id="KW-1185">Reference proteome</keyword>
<dbReference type="EMBL" id="AP028213">
    <property type="protein sequence ID" value="BEI89024.1"/>
    <property type="molecule type" value="Genomic_DNA"/>
</dbReference>
<dbReference type="AlphaFoldDB" id="A0AA48I3M7"/>
<reference evidence="2" key="1">
    <citation type="journal article" date="2023" name="BMC Genomics">
        <title>Chromosome-level genome assemblies of Cutaneotrichosporon spp. (Trichosporonales, Basidiomycota) reveal imbalanced evolution between nucleotide sequences and chromosome synteny.</title>
        <authorList>
            <person name="Kobayashi Y."/>
            <person name="Kayamori A."/>
            <person name="Aoki K."/>
            <person name="Shiwa Y."/>
            <person name="Matsutani M."/>
            <person name="Fujita N."/>
            <person name="Sugita T."/>
            <person name="Iwasaki W."/>
            <person name="Tanaka N."/>
            <person name="Takashima M."/>
        </authorList>
    </citation>
    <scope>NUCLEOTIDE SEQUENCE</scope>
    <source>
        <strain evidence="2">HIS019</strain>
    </source>
</reference>
<evidence type="ECO:0000256" key="1">
    <source>
        <dbReference type="SAM" id="MobiDB-lite"/>
    </source>
</evidence>
<evidence type="ECO:0008006" key="4">
    <source>
        <dbReference type="Google" id="ProtNLM"/>
    </source>
</evidence>
<evidence type="ECO:0000313" key="3">
    <source>
        <dbReference type="Proteomes" id="UP001233271"/>
    </source>
</evidence>
<protein>
    <recommendedName>
        <fullName evidence="4">Suppressor of white apricot N-terminal domain-containing protein</fullName>
    </recommendedName>
</protein>
<feature type="region of interest" description="Disordered" evidence="1">
    <location>
        <begin position="1"/>
        <end position="28"/>
    </location>
</feature>
<dbReference type="RefSeq" id="XP_060454290.1">
    <property type="nucleotide sequence ID" value="XM_060597392.1"/>
</dbReference>
<dbReference type="KEGG" id="ccac:CcaHIS019_0203860"/>
<gene>
    <name evidence="2" type="ORF">CcaverHIS019_0203860</name>
</gene>
<proteinExistence type="predicted"/>
<feature type="compositionally biased region" description="Basic and acidic residues" evidence="1">
    <location>
        <begin position="131"/>
        <end position="144"/>
    </location>
</feature>
<sequence>MKRRQYRGRGGRVHADAHAGPSEPVQVQPPPQAYIRAYEAQLVDKTGPALIPWAGDESVLADRHNILHLLPDIPSPLSSLGSSSGSISSSWTVSSDAEEEFDLSGDEVAAYARTRRQKWVDGLRATRLAERERQDADEAERVLQAEEAERDESPPPDVAQLMAHTARSLAASPNATILVSKIMARHATA</sequence>
<dbReference type="GeneID" id="85492895"/>
<feature type="region of interest" description="Disordered" evidence="1">
    <location>
        <begin position="131"/>
        <end position="158"/>
    </location>
</feature>
<organism evidence="2 3">
    <name type="scientific">Cutaneotrichosporon cavernicola</name>
    <dbReference type="NCBI Taxonomy" id="279322"/>
    <lineage>
        <taxon>Eukaryota</taxon>
        <taxon>Fungi</taxon>
        <taxon>Dikarya</taxon>
        <taxon>Basidiomycota</taxon>
        <taxon>Agaricomycotina</taxon>
        <taxon>Tremellomycetes</taxon>
        <taxon>Trichosporonales</taxon>
        <taxon>Trichosporonaceae</taxon>
        <taxon>Cutaneotrichosporon</taxon>
    </lineage>
</organism>
<evidence type="ECO:0000313" key="2">
    <source>
        <dbReference type="EMBL" id="BEI89024.1"/>
    </source>
</evidence>